<accession>A0A1H7IMD9</accession>
<dbReference type="InterPro" id="IPR007055">
    <property type="entry name" value="BON_dom"/>
</dbReference>
<name>A0A1H7IMD9_9PROT</name>
<dbReference type="OrthoDB" id="8563181at2"/>
<feature type="signal peptide" evidence="1">
    <location>
        <begin position="1"/>
        <end position="24"/>
    </location>
</feature>
<dbReference type="AlphaFoldDB" id="A0A1H7IMD9"/>
<dbReference type="Proteomes" id="UP000198620">
    <property type="component" value="Unassembled WGS sequence"/>
</dbReference>
<dbReference type="EMBL" id="FOBH01000002">
    <property type="protein sequence ID" value="SEK63659.1"/>
    <property type="molecule type" value="Genomic_DNA"/>
</dbReference>
<organism evidence="3 4">
    <name type="scientific">Nitrosovibrio tenuis</name>
    <dbReference type="NCBI Taxonomy" id="1233"/>
    <lineage>
        <taxon>Bacteria</taxon>
        <taxon>Pseudomonadati</taxon>
        <taxon>Pseudomonadota</taxon>
        <taxon>Betaproteobacteria</taxon>
        <taxon>Nitrosomonadales</taxon>
        <taxon>Nitrosomonadaceae</taxon>
        <taxon>Nitrosovibrio</taxon>
    </lineage>
</organism>
<dbReference type="STRING" id="1233.SAMN05216387_102231"/>
<keyword evidence="1" id="KW-0732">Signal</keyword>
<proteinExistence type="predicted"/>
<evidence type="ECO:0000313" key="4">
    <source>
        <dbReference type="Proteomes" id="UP000198620"/>
    </source>
</evidence>
<dbReference type="RefSeq" id="WP_090827713.1">
    <property type="nucleotide sequence ID" value="NZ_FOBH01000002.1"/>
</dbReference>
<dbReference type="PROSITE" id="PS50914">
    <property type="entry name" value="BON"/>
    <property type="match status" value="1"/>
</dbReference>
<feature type="chain" id="PRO_5011634116" evidence="1">
    <location>
        <begin position="25"/>
        <end position="109"/>
    </location>
</feature>
<gene>
    <name evidence="3" type="ORF">SAMN05216387_102231</name>
</gene>
<dbReference type="InterPro" id="IPR014004">
    <property type="entry name" value="Transpt-assoc_nodulatn_dom_bac"/>
</dbReference>
<sequence>MKTIKLVASLFMIGTLLTPVMGYSADKDTDRSSVGEFVEDSVITSKIKAKLAAEKDVSALHIKVDTDKNGVVVLSGTAKSQAEIDKAHKIAHSVDGVTKVINHIKIKKD</sequence>
<evidence type="ECO:0000256" key="1">
    <source>
        <dbReference type="SAM" id="SignalP"/>
    </source>
</evidence>
<keyword evidence="4" id="KW-1185">Reference proteome</keyword>
<dbReference type="PANTHER" id="PTHR34606:SF16">
    <property type="entry name" value="BON DOMAIN-CONTAINING PROTEIN"/>
    <property type="match status" value="1"/>
</dbReference>
<dbReference type="Pfam" id="PF04972">
    <property type="entry name" value="BON"/>
    <property type="match status" value="1"/>
</dbReference>
<dbReference type="InterPro" id="IPR051686">
    <property type="entry name" value="Lipoprotein_DolP"/>
</dbReference>
<evidence type="ECO:0000313" key="3">
    <source>
        <dbReference type="EMBL" id="SEK63659.1"/>
    </source>
</evidence>
<dbReference type="Gene3D" id="3.30.1340.30">
    <property type="match status" value="1"/>
</dbReference>
<dbReference type="PANTHER" id="PTHR34606">
    <property type="entry name" value="BON DOMAIN-CONTAINING PROTEIN"/>
    <property type="match status" value="1"/>
</dbReference>
<protein>
    <submittedName>
        <fullName evidence="3">Hyperosmotically inducible protein</fullName>
    </submittedName>
</protein>
<dbReference type="SMART" id="SM00749">
    <property type="entry name" value="BON"/>
    <property type="match status" value="1"/>
</dbReference>
<reference evidence="3 4" key="1">
    <citation type="submission" date="2016-10" db="EMBL/GenBank/DDBJ databases">
        <authorList>
            <person name="de Groot N.N."/>
        </authorList>
    </citation>
    <scope>NUCLEOTIDE SEQUENCE [LARGE SCALE GENOMIC DNA]</scope>
    <source>
        <strain evidence="3 4">Nv1</strain>
    </source>
</reference>
<evidence type="ECO:0000259" key="2">
    <source>
        <dbReference type="PROSITE" id="PS50914"/>
    </source>
</evidence>
<feature type="domain" description="BON" evidence="2">
    <location>
        <begin position="39"/>
        <end position="108"/>
    </location>
</feature>